<protein>
    <submittedName>
        <fullName evidence="5">Helix-turn-helix domain-containing protein</fullName>
    </submittedName>
</protein>
<evidence type="ECO:0000256" key="1">
    <source>
        <dbReference type="ARBA" id="ARBA00023015"/>
    </source>
</evidence>
<sequence length="340" mass="39272">MRCILEANVISITVLLTKITDCRQKPSLNASRCRNFDIEKEITMENIIRIDTISQFNAHNNNETLHPLVNIVDMSKADRRTKRRINYGFYTVFLKEVKCGDLKYGCNYYDYEEGTLVFVGPGQVIGSDNGEYYQPKGTALVFHPDLIKGTSLGRHIQDYTFFSYDVHEALHLSESERKIIIDCFDKIRYELGHAIDKHSKTLIVSNIELFLNYCQRFYDRQFITRDLAHKGVLQRFESLLDSYWTSDKPLTVGLPSVGYCADQLNLSANYFGDLIKKETGKSAQDYIQSKVIDVAKEKIFDTSKSLSEIAYGLGFKYPQHFTRLFKQRVGYSPIEYRSLN</sequence>
<dbReference type="Pfam" id="PF12833">
    <property type="entry name" value="HTH_18"/>
    <property type="match status" value="1"/>
</dbReference>
<dbReference type="InterPro" id="IPR020449">
    <property type="entry name" value="Tscrpt_reg_AraC-type_HTH"/>
</dbReference>
<accession>A0A1H8JRC5</accession>
<keyword evidence="6" id="KW-1185">Reference proteome</keyword>
<dbReference type="PRINTS" id="PR00032">
    <property type="entry name" value="HTHARAC"/>
</dbReference>
<gene>
    <name evidence="5" type="ORF">SAMN05192574_104293</name>
</gene>
<dbReference type="PANTHER" id="PTHR43280">
    <property type="entry name" value="ARAC-FAMILY TRANSCRIPTIONAL REGULATOR"/>
    <property type="match status" value="1"/>
</dbReference>
<keyword evidence="1" id="KW-0805">Transcription regulation</keyword>
<dbReference type="SUPFAM" id="SSF46689">
    <property type="entry name" value="Homeodomain-like"/>
    <property type="match status" value="1"/>
</dbReference>
<name>A0A1H8JRC5_9SPHI</name>
<dbReference type="GO" id="GO:0043565">
    <property type="term" value="F:sequence-specific DNA binding"/>
    <property type="evidence" value="ECO:0007669"/>
    <property type="project" value="InterPro"/>
</dbReference>
<dbReference type="SMART" id="SM00342">
    <property type="entry name" value="HTH_ARAC"/>
    <property type="match status" value="1"/>
</dbReference>
<organism evidence="5 6">
    <name type="scientific">Mucilaginibacter gossypiicola</name>
    <dbReference type="NCBI Taxonomy" id="551995"/>
    <lineage>
        <taxon>Bacteria</taxon>
        <taxon>Pseudomonadati</taxon>
        <taxon>Bacteroidota</taxon>
        <taxon>Sphingobacteriia</taxon>
        <taxon>Sphingobacteriales</taxon>
        <taxon>Sphingobacteriaceae</taxon>
        <taxon>Mucilaginibacter</taxon>
    </lineage>
</organism>
<feature type="domain" description="HTH araC/xylS-type" evidence="4">
    <location>
        <begin position="234"/>
        <end position="339"/>
    </location>
</feature>
<evidence type="ECO:0000256" key="2">
    <source>
        <dbReference type="ARBA" id="ARBA00023125"/>
    </source>
</evidence>
<dbReference type="PANTHER" id="PTHR43280:SF32">
    <property type="entry name" value="TRANSCRIPTIONAL REGULATORY PROTEIN"/>
    <property type="match status" value="1"/>
</dbReference>
<evidence type="ECO:0000313" key="6">
    <source>
        <dbReference type="Proteomes" id="UP000198942"/>
    </source>
</evidence>
<dbReference type="EMBL" id="FOCL01000004">
    <property type="protein sequence ID" value="SEN83249.1"/>
    <property type="molecule type" value="Genomic_DNA"/>
</dbReference>
<evidence type="ECO:0000259" key="4">
    <source>
        <dbReference type="PROSITE" id="PS01124"/>
    </source>
</evidence>
<dbReference type="Proteomes" id="UP000198942">
    <property type="component" value="Unassembled WGS sequence"/>
</dbReference>
<reference evidence="6" key="1">
    <citation type="submission" date="2016-10" db="EMBL/GenBank/DDBJ databases">
        <authorList>
            <person name="Varghese N."/>
            <person name="Submissions S."/>
        </authorList>
    </citation>
    <scope>NUCLEOTIDE SEQUENCE [LARGE SCALE GENOMIC DNA]</scope>
    <source>
        <strain evidence="6">Gh-48</strain>
    </source>
</reference>
<proteinExistence type="predicted"/>
<dbReference type="STRING" id="551995.SAMN05192574_104293"/>
<dbReference type="InterPro" id="IPR009057">
    <property type="entry name" value="Homeodomain-like_sf"/>
</dbReference>
<dbReference type="AlphaFoldDB" id="A0A1H8JRC5"/>
<evidence type="ECO:0000313" key="5">
    <source>
        <dbReference type="EMBL" id="SEN83249.1"/>
    </source>
</evidence>
<dbReference type="Gene3D" id="1.10.10.60">
    <property type="entry name" value="Homeodomain-like"/>
    <property type="match status" value="2"/>
</dbReference>
<evidence type="ECO:0000256" key="3">
    <source>
        <dbReference type="ARBA" id="ARBA00023163"/>
    </source>
</evidence>
<dbReference type="InterPro" id="IPR018060">
    <property type="entry name" value="HTH_AraC"/>
</dbReference>
<keyword evidence="3" id="KW-0804">Transcription</keyword>
<keyword evidence="2" id="KW-0238">DNA-binding</keyword>
<dbReference type="PROSITE" id="PS01124">
    <property type="entry name" value="HTH_ARAC_FAMILY_2"/>
    <property type="match status" value="1"/>
</dbReference>
<dbReference type="GO" id="GO:0003700">
    <property type="term" value="F:DNA-binding transcription factor activity"/>
    <property type="evidence" value="ECO:0007669"/>
    <property type="project" value="InterPro"/>
</dbReference>